<reference evidence="1" key="1">
    <citation type="submission" date="2022-11" db="EMBL/GenBank/DDBJ databases">
        <authorList>
            <person name="Scott C."/>
            <person name="Bruce N."/>
        </authorList>
    </citation>
    <scope>NUCLEOTIDE SEQUENCE</scope>
</reference>
<proteinExistence type="predicted"/>
<evidence type="ECO:0000313" key="2">
    <source>
        <dbReference type="Proteomes" id="UP000838763"/>
    </source>
</evidence>
<comment type="caution">
    <text evidence="1">The sequence shown here is derived from an EMBL/GenBank/DDBJ whole genome shotgun (WGS) entry which is preliminary data.</text>
</comment>
<dbReference type="Proteomes" id="UP000838763">
    <property type="component" value="Unassembled WGS sequence"/>
</dbReference>
<evidence type="ECO:0000313" key="1">
    <source>
        <dbReference type="EMBL" id="CAI4211187.1"/>
    </source>
</evidence>
<organism evidence="1 2">
    <name type="scientific">Parascedosporium putredinis</name>
    <dbReference type="NCBI Taxonomy" id="1442378"/>
    <lineage>
        <taxon>Eukaryota</taxon>
        <taxon>Fungi</taxon>
        <taxon>Dikarya</taxon>
        <taxon>Ascomycota</taxon>
        <taxon>Pezizomycotina</taxon>
        <taxon>Sordariomycetes</taxon>
        <taxon>Hypocreomycetidae</taxon>
        <taxon>Microascales</taxon>
        <taxon>Microascaceae</taxon>
        <taxon>Parascedosporium</taxon>
    </lineage>
</organism>
<keyword evidence="2" id="KW-1185">Reference proteome</keyword>
<name>A0A9P1GWF6_9PEZI</name>
<dbReference type="AlphaFoldDB" id="A0A9P1GWF6"/>
<dbReference type="EMBL" id="CALLCH030000001">
    <property type="protein sequence ID" value="CAI4211187.1"/>
    <property type="molecule type" value="Genomic_DNA"/>
</dbReference>
<sequence>MYCNLMTRSNDLWIHGCLKVTIHLFARNIDIDIDISTLDGCKDLDTSLGTVAARYSDGRIPHLFCGIRRDMCLNF</sequence>
<accession>A0A9P1GWF6</accession>
<protein>
    <submittedName>
        <fullName evidence="1">Uncharacterized protein</fullName>
    </submittedName>
</protein>
<gene>
    <name evidence="1" type="ORF">PPNO1_LOCUS983</name>
</gene>